<reference evidence="1" key="1">
    <citation type="submission" date="2022-08" db="EMBL/GenBank/DDBJ databases">
        <title>Genome Sequence of Pycnoporus sanguineus.</title>
        <authorList>
            <person name="Buettner E."/>
        </authorList>
    </citation>
    <scope>NUCLEOTIDE SEQUENCE</scope>
    <source>
        <strain evidence="1">CG-C14</strain>
    </source>
</reference>
<organism evidence="1 2">
    <name type="scientific">Trametes sanguinea</name>
    <dbReference type="NCBI Taxonomy" id="158606"/>
    <lineage>
        <taxon>Eukaryota</taxon>
        <taxon>Fungi</taxon>
        <taxon>Dikarya</taxon>
        <taxon>Basidiomycota</taxon>
        <taxon>Agaricomycotina</taxon>
        <taxon>Agaricomycetes</taxon>
        <taxon>Polyporales</taxon>
        <taxon>Polyporaceae</taxon>
        <taxon>Trametes</taxon>
    </lineage>
</organism>
<dbReference type="EMBL" id="JANSHE010004840">
    <property type="protein sequence ID" value="KAJ2974348.1"/>
    <property type="molecule type" value="Genomic_DNA"/>
</dbReference>
<proteinExistence type="predicted"/>
<keyword evidence="2" id="KW-1185">Reference proteome</keyword>
<comment type="caution">
    <text evidence="1">The sequence shown here is derived from an EMBL/GenBank/DDBJ whole genome shotgun (WGS) entry which is preliminary data.</text>
</comment>
<evidence type="ECO:0000313" key="2">
    <source>
        <dbReference type="Proteomes" id="UP001144978"/>
    </source>
</evidence>
<name>A0ACC1N6D7_9APHY</name>
<gene>
    <name evidence="1" type="ORF">NUW54_g11906</name>
</gene>
<protein>
    <submittedName>
        <fullName evidence="1">Uncharacterized protein</fullName>
    </submittedName>
</protein>
<dbReference type="Proteomes" id="UP001144978">
    <property type="component" value="Unassembled WGS sequence"/>
</dbReference>
<accession>A0ACC1N6D7</accession>
<sequence>MPPRTTGTLRVPRKRSRRGSESTPGPDPEMRLPDNITKDEDFWFEDGNIVLVAQDVAFRVYKGPLMRHSTVFQDMFAFPSFPALPQHLPASRCSR</sequence>
<evidence type="ECO:0000313" key="1">
    <source>
        <dbReference type="EMBL" id="KAJ2974348.1"/>
    </source>
</evidence>